<evidence type="ECO:0000313" key="2">
    <source>
        <dbReference type="EMBL" id="ELZ97054.1"/>
    </source>
</evidence>
<gene>
    <name evidence="2" type="ORF">C440_04733</name>
</gene>
<reference evidence="2 3" key="1">
    <citation type="journal article" date="2014" name="PLoS Genet.">
        <title>Phylogenetically driven sequencing of extremely halophilic archaea reveals strategies for static and dynamic osmo-response.</title>
        <authorList>
            <person name="Becker E.A."/>
            <person name="Seitzer P.M."/>
            <person name="Tritt A."/>
            <person name="Larsen D."/>
            <person name="Krusor M."/>
            <person name="Yao A.I."/>
            <person name="Wu D."/>
            <person name="Madern D."/>
            <person name="Eisen J.A."/>
            <person name="Darling A.E."/>
            <person name="Facciotti M.T."/>
        </authorList>
    </citation>
    <scope>NUCLEOTIDE SEQUENCE [LARGE SCALE GENOMIC DNA]</scope>
    <source>
        <strain evidence="2 3">ATCC BAA-1512</strain>
    </source>
</reference>
<proteinExistence type="predicted"/>
<dbReference type="SUPFAM" id="SSF50346">
    <property type="entry name" value="PRC-barrel domain"/>
    <property type="match status" value="1"/>
</dbReference>
<evidence type="ECO:0000313" key="3">
    <source>
        <dbReference type="Proteomes" id="UP000011550"/>
    </source>
</evidence>
<dbReference type="EMBL" id="AOLN01000006">
    <property type="protein sequence ID" value="ELZ97054.1"/>
    <property type="molecule type" value="Genomic_DNA"/>
</dbReference>
<dbReference type="AlphaFoldDB" id="M0INM2"/>
<dbReference type="InterPro" id="IPR011033">
    <property type="entry name" value="PRC_barrel-like_sf"/>
</dbReference>
<keyword evidence="3" id="KW-1185">Reference proteome</keyword>
<dbReference type="PANTHER" id="PTHR38137">
    <property type="entry name" value="PRC-BARREL DOMAIN PROTEIN"/>
    <property type="match status" value="1"/>
</dbReference>
<organism evidence="2 3">
    <name type="scientific">Haloferax mucosum ATCC BAA-1512</name>
    <dbReference type="NCBI Taxonomy" id="662479"/>
    <lineage>
        <taxon>Archaea</taxon>
        <taxon>Methanobacteriati</taxon>
        <taxon>Methanobacteriota</taxon>
        <taxon>Stenosarchaea group</taxon>
        <taxon>Halobacteria</taxon>
        <taxon>Halobacteriales</taxon>
        <taxon>Haloferacaceae</taxon>
        <taxon>Haloferax</taxon>
    </lineage>
</organism>
<sequence length="84" mass="8874">MGDEPIPSVDGLPVYAASGNRVGEAIDLCVDLEADRVTGLLVSMDEPLVDVDAGGNDVRIPYRFVDGIADIIVLTSDPMIESVE</sequence>
<dbReference type="PANTHER" id="PTHR38137:SF1">
    <property type="entry name" value="PRC-BARREL DOMAIN-CONTAINING PROTEIN"/>
    <property type="match status" value="1"/>
</dbReference>
<dbReference type="STRING" id="662479.C440_04733"/>
<dbReference type="Gene3D" id="2.30.30.240">
    <property type="entry name" value="PRC-barrel domain"/>
    <property type="match status" value="1"/>
</dbReference>
<dbReference type="PATRIC" id="fig|662479.7.peg.978"/>
<feature type="domain" description="PRC-barrel" evidence="1">
    <location>
        <begin position="5"/>
        <end position="77"/>
    </location>
</feature>
<comment type="caution">
    <text evidence="2">The sequence shown here is derived from an EMBL/GenBank/DDBJ whole genome shotgun (WGS) entry which is preliminary data.</text>
</comment>
<dbReference type="Pfam" id="PF05239">
    <property type="entry name" value="PRC"/>
    <property type="match status" value="1"/>
</dbReference>
<evidence type="ECO:0000259" key="1">
    <source>
        <dbReference type="Pfam" id="PF05239"/>
    </source>
</evidence>
<dbReference type="Proteomes" id="UP000011550">
    <property type="component" value="Unassembled WGS sequence"/>
</dbReference>
<accession>M0INM2</accession>
<name>M0INM2_9EURY</name>
<protein>
    <recommendedName>
        <fullName evidence="1">PRC-barrel domain-containing protein</fullName>
    </recommendedName>
</protein>
<dbReference type="InterPro" id="IPR027275">
    <property type="entry name" value="PRC-brl_dom"/>
</dbReference>